<dbReference type="NCBIfam" id="TIGR03344">
    <property type="entry name" value="VI_effect_Hcp1"/>
    <property type="match status" value="1"/>
</dbReference>
<dbReference type="AlphaFoldDB" id="A0A7X6DS63"/>
<keyword evidence="2" id="KW-1185">Reference proteome</keyword>
<dbReference type="Proteomes" id="UP000534783">
    <property type="component" value="Unassembled WGS sequence"/>
</dbReference>
<dbReference type="InterPro" id="IPR036624">
    <property type="entry name" value="Hcp1-lik_sf"/>
</dbReference>
<evidence type="ECO:0000313" key="2">
    <source>
        <dbReference type="Proteomes" id="UP000534783"/>
    </source>
</evidence>
<proteinExistence type="predicted"/>
<organism evidence="1 2">
    <name type="scientific">Candidatus Manganitrophus noduliformans</name>
    <dbReference type="NCBI Taxonomy" id="2606439"/>
    <lineage>
        <taxon>Bacteria</taxon>
        <taxon>Pseudomonadati</taxon>
        <taxon>Nitrospirota</taxon>
        <taxon>Nitrospiria</taxon>
        <taxon>Candidatus Troglogloeales</taxon>
        <taxon>Candidatus Manganitrophaceae</taxon>
        <taxon>Candidatus Manganitrophus</taxon>
    </lineage>
</organism>
<dbReference type="Gene3D" id="2.30.110.20">
    <property type="entry name" value="Hcp1-like"/>
    <property type="match status" value="1"/>
</dbReference>
<comment type="caution">
    <text evidence="1">The sequence shown here is derived from an EMBL/GenBank/DDBJ whole genome shotgun (WGS) entry which is preliminary data.</text>
</comment>
<dbReference type="PANTHER" id="PTHR34319">
    <property type="entry name" value="MAJOR EXPORTED PROTEIN"/>
    <property type="match status" value="1"/>
</dbReference>
<protein>
    <submittedName>
        <fullName evidence="1">Hcp family type VI secretion system effector</fullName>
    </submittedName>
</protein>
<dbReference type="PANTHER" id="PTHR34319:SF6">
    <property type="entry name" value="MAJOR EXPORTED PROTEIN"/>
    <property type="match status" value="1"/>
</dbReference>
<dbReference type="RefSeq" id="WP_168061982.1">
    <property type="nucleotide sequence ID" value="NZ_VTOW01000003.1"/>
</dbReference>
<dbReference type="SUPFAM" id="SSF141452">
    <property type="entry name" value="Hcp1-like"/>
    <property type="match status" value="1"/>
</dbReference>
<name>A0A7X6DS63_9BACT</name>
<dbReference type="Pfam" id="PF05638">
    <property type="entry name" value="T6SS_HCP"/>
    <property type="match status" value="1"/>
</dbReference>
<dbReference type="EMBL" id="VTOW01000003">
    <property type="protein sequence ID" value="NKE72395.1"/>
    <property type="molecule type" value="Genomic_DNA"/>
</dbReference>
<evidence type="ECO:0000313" key="1">
    <source>
        <dbReference type="EMBL" id="NKE72395.1"/>
    </source>
</evidence>
<gene>
    <name evidence="1" type="ORF">MNODULE_16715</name>
</gene>
<sequence>MPMPAHMTLKGEKQGDIKGNCTMKGREGTILVQALDHEIRIPTDIQTGLSAGKRIHGAMKVVKEFDKASPMLYQALCTGEHLTNVTLKFYRVSMKGTEEQYFTITLEDAVVVSIRPWMPNCLDKSMSSYGHMEELAFTYRKASWRHEIDKTEAQDDWVVPIE</sequence>
<reference evidence="1 2" key="1">
    <citation type="journal article" date="2020" name="Nature">
        <title>Bacterial chemolithoautotrophy via manganese oxidation.</title>
        <authorList>
            <person name="Yu H."/>
            <person name="Leadbetter J.R."/>
        </authorList>
    </citation>
    <scope>NUCLEOTIDE SEQUENCE [LARGE SCALE GENOMIC DNA]</scope>
    <source>
        <strain evidence="1 2">Mn-1</strain>
    </source>
</reference>
<accession>A0A7X6DS63</accession>
<dbReference type="InterPro" id="IPR052947">
    <property type="entry name" value="T6SS_Hcp1_domain"/>
</dbReference>
<dbReference type="InterPro" id="IPR008514">
    <property type="entry name" value="T6SS_Hcp"/>
</dbReference>